<protein>
    <submittedName>
        <fullName evidence="4">Uncharacterized protein</fullName>
    </submittedName>
</protein>
<comment type="caution">
    <text evidence="4">The sequence shown here is derived from an EMBL/GenBank/DDBJ whole genome shotgun (WGS) entry which is preliminary data.</text>
</comment>
<evidence type="ECO:0000313" key="4">
    <source>
        <dbReference type="EMBL" id="KAK9866809.1"/>
    </source>
</evidence>
<dbReference type="Proteomes" id="UP001485043">
    <property type="component" value="Unassembled WGS sequence"/>
</dbReference>
<dbReference type="AlphaFoldDB" id="A0AAW1TB96"/>
<dbReference type="InterPro" id="IPR011990">
    <property type="entry name" value="TPR-like_helical_dom_sf"/>
</dbReference>
<evidence type="ECO:0000256" key="1">
    <source>
        <dbReference type="ARBA" id="ARBA00022723"/>
    </source>
</evidence>
<evidence type="ECO:0000256" key="3">
    <source>
        <dbReference type="ARBA" id="ARBA00022833"/>
    </source>
</evidence>
<keyword evidence="5" id="KW-1185">Reference proteome</keyword>
<dbReference type="InterPro" id="IPR017907">
    <property type="entry name" value="Znf_RING_CS"/>
</dbReference>
<name>A0AAW1TB96_9CHLO</name>
<organism evidence="4 5">
    <name type="scientific">Apatococcus fuscideae</name>
    <dbReference type="NCBI Taxonomy" id="2026836"/>
    <lineage>
        <taxon>Eukaryota</taxon>
        <taxon>Viridiplantae</taxon>
        <taxon>Chlorophyta</taxon>
        <taxon>core chlorophytes</taxon>
        <taxon>Trebouxiophyceae</taxon>
        <taxon>Chlorellales</taxon>
        <taxon>Chlorellaceae</taxon>
        <taxon>Apatococcus</taxon>
    </lineage>
</organism>
<keyword evidence="3" id="KW-0862">Zinc</keyword>
<gene>
    <name evidence="4" type="ORF">WJX84_011740</name>
</gene>
<dbReference type="GO" id="GO:0008270">
    <property type="term" value="F:zinc ion binding"/>
    <property type="evidence" value="ECO:0007669"/>
    <property type="project" value="UniProtKB-KW"/>
</dbReference>
<dbReference type="Gene3D" id="1.25.40.10">
    <property type="entry name" value="Tetratricopeptide repeat domain"/>
    <property type="match status" value="1"/>
</dbReference>
<dbReference type="SUPFAM" id="SSF48452">
    <property type="entry name" value="TPR-like"/>
    <property type="match status" value="1"/>
</dbReference>
<evidence type="ECO:0000313" key="5">
    <source>
        <dbReference type="Proteomes" id="UP001485043"/>
    </source>
</evidence>
<evidence type="ECO:0000256" key="2">
    <source>
        <dbReference type="ARBA" id="ARBA00022771"/>
    </source>
</evidence>
<keyword evidence="2" id="KW-0863">Zinc-finger</keyword>
<sequence>MAPGIPSQFRLNCGHKFCQACVAPCQDCLLCGEDITSRESDIELQGSVDAYMEAAGVCSRPGQAAEAAERVGGMDLKAAFWLQEGLRSLAGGNPAAALHRLLISHKQLEELTAGKGRGETRTAEAVQLGAVRGACGECCQQLGRPEAAAGHYEASAAHLMACPDPDQEVFQALAVSNSKLGDLHYTYGHLEPALGCYQAAVQIRQQAASNPLTQDTVQQHLNLAMSLAKVADLEQALGSQTGAASTAHRAQQELDELTARFELPPVMHAKAEKLRSVIATVLKPPSAVSQQI</sequence>
<dbReference type="PROSITE" id="PS00518">
    <property type="entry name" value="ZF_RING_1"/>
    <property type="match status" value="1"/>
</dbReference>
<accession>A0AAW1TB96</accession>
<keyword evidence="1" id="KW-0479">Metal-binding</keyword>
<proteinExistence type="predicted"/>
<dbReference type="EMBL" id="JALJOV010000132">
    <property type="protein sequence ID" value="KAK9866809.1"/>
    <property type="molecule type" value="Genomic_DNA"/>
</dbReference>
<reference evidence="4 5" key="1">
    <citation type="journal article" date="2024" name="Nat. Commun.">
        <title>Phylogenomics reveals the evolutionary origins of lichenization in chlorophyte algae.</title>
        <authorList>
            <person name="Puginier C."/>
            <person name="Libourel C."/>
            <person name="Otte J."/>
            <person name="Skaloud P."/>
            <person name="Haon M."/>
            <person name="Grisel S."/>
            <person name="Petersen M."/>
            <person name="Berrin J.G."/>
            <person name="Delaux P.M."/>
            <person name="Dal Grande F."/>
            <person name="Keller J."/>
        </authorList>
    </citation>
    <scope>NUCLEOTIDE SEQUENCE [LARGE SCALE GENOMIC DNA]</scope>
    <source>
        <strain evidence="4 5">SAG 2523</strain>
    </source>
</reference>